<organism evidence="1 2">
    <name type="scientific">Nocardia niwae</name>
    <dbReference type="NCBI Taxonomy" id="626084"/>
    <lineage>
        <taxon>Bacteria</taxon>
        <taxon>Bacillati</taxon>
        <taxon>Actinomycetota</taxon>
        <taxon>Actinomycetes</taxon>
        <taxon>Mycobacteriales</taxon>
        <taxon>Nocardiaceae</taxon>
        <taxon>Nocardia</taxon>
    </lineage>
</organism>
<keyword evidence="2" id="KW-1185">Reference proteome</keyword>
<name>A0ABV2XCL0_9NOCA</name>
<comment type="caution">
    <text evidence="1">The sequence shown here is derived from an EMBL/GenBank/DDBJ whole genome shotgun (WGS) entry which is preliminary data.</text>
</comment>
<gene>
    <name evidence="1" type="ORF">ABZ507_17645</name>
</gene>
<protein>
    <submittedName>
        <fullName evidence="1">DUF488 family protein</fullName>
    </submittedName>
</protein>
<proteinExistence type="predicted"/>
<reference evidence="1 2" key="1">
    <citation type="submission" date="2024-06" db="EMBL/GenBank/DDBJ databases">
        <title>The Natural Products Discovery Center: Release of the First 8490 Sequenced Strains for Exploring Actinobacteria Biosynthetic Diversity.</title>
        <authorList>
            <person name="Kalkreuter E."/>
            <person name="Kautsar S.A."/>
            <person name="Yang D."/>
            <person name="Bader C.D."/>
            <person name="Teijaro C.N."/>
            <person name="Fluegel L."/>
            <person name="Davis C.M."/>
            <person name="Simpson J.R."/>
            <person name="Lauterbach L."/>
            <person name="Steele A.D."/>
            <person name="Gui C."/>
            <person name="Meng S."/>
            <person name="Li G."/>
            <person name="Viehrig K."/>
            <person name="Ye F."/>
            <person name="Su P."/>
            <person name="Kiefer A.F."/>
            <person name="Nichols A."/>
            <person name="Cepeda A.J."/>
            <person name="Yan W."/>
            <person name="Fan B."/>
            <person name="Jiang Y."/>
            <person name="Adhikari A."/>
            <person name="Zheng C.-J."/>
            <person name="Schuster L."/>
            <person name="Cowan T.M."/>
            <person name="Smanski M.J."/>
            <person name="Chevrette M.G."/>
            <person name="De Carvalho L.P.S."/>
            <person name="Shen B."/>
        </authorList>
    </citation>
    <scope>NUCLEOTIDE SEQUENCE [LARGE SCALE GENOMIC DNA]</scope>
    <source>
        <strain evidence="1 2">NPDC019434</strain>
    </source>
</reference>
<sequence>MTTRRIVQIRRIYDDPTPRDGTRVLVDRLWPRGVSKARARLDEWCKQVAPSTELRTWYGHDPNLFDEFARRYRDELTAPDRAAALTHLRQLADRSTLTLLTGTKNTDISEAAVLADLVAHPNRSR</sequence>
<dbReference type="EMBL" id="JBEYBR010000042">
    <property type="protein sequence ID" value="MEU2123639.1"/>
    <property type="molecule type" value="Genomic_DNA"/>
</dbReference>
<dbReference type="RefSeq" id="WP_063020698.1">
    <property type="nucleotide sequence ID" value="NZ_JBEYBM010000005.1"/>
</dbReference>
<dbReference type="Proteomes" id="UP001550535">
    <property type="component" value="Unassembled WGS sequence"/>
</dbReference>
<evidence type="ECO:0000313" key="2">
    <source>
        <dbReference type="Proteomes" id="UP001550535"/>
    </source>
</evidence>
<evidence type="ECO:0000313" key="1">
    <source>
        <dbReference type="EMBL" id="MEU2123639.1"/>
    </source>
</evidence>
<accession>A0ABV2XCL0</accession>
<dbReference type="PANTHER" id="PTHR36849">
    <property type="entry name" value="CYTOPLASMIC PROTEIN-RELATED"/>
    <property type="match status" value="1"/>
</dbReference>
<dbReference type="InterPro" id="IPR052552">
    <property type="entry name" value="YeaO-like"/>
</dbReference>
<dbReference type="Pfam" id="PF22752">
    <property type="entry name" value="DUF488-N3i"/>
    <property type="match status" value="1"/>
</dbReference>
<dbReference type="PANTHER" id="PTHR36849:SF1">
    <property type="entry name" value="CYTOPLASMIC PROTEIN"/>
    <property type="match status" value="1"/>
</dbReference>